<keyword evidence="2" id="KW-1185">Reference proteome</keyword>
<gene>
    <name evidence="1" type="ORF">E2N92_04740</name>
</gene>
<name>A0A8G1A1M6_9EURY</name>
<dbReference type="Proteomes" id="UP000826709">
    <property type="component" value="Chromosome"/>
</dbReference>
<dbReference type="AlphaFoldDB" id="A0A8G1A1M6"/>
<sequence length="156" mass="17747">MTSRTRAHHTICPYCNEEVYLEELIGGKCPLCGSPLEDLEDECLEMDDALERSDLSWLIGHYFLFKKLDELGANPLQAMQIIEKFEEKREDGNAGDNAADNAAFEIELPYTRRERLLPRHCADCGRLFFKGGKKIFAGDTNKPGYSVFFRCPTCSQ</sequence>
<organism evidence="1 2">
    <name type="scientific">Methanofollis formosanus</name>
    <dbReference type="NCBI Taxonomy" id="299308"/>
    <lineage>
        <taxon>Archaea</taxon>
        <taxon>Methanobacteriati</taxon>
        <taxon>Methanobacteriota</taxon>
        <taxon>Stenosarchaea group</taxon>
        <taxon>Methanomicrobia</taxon>
        <taxon>Methanomicrobiales</taxon>
        <taxon>Methanomicrobiaceae</taxon>
        <taxon>Methanofollis</taxon>
    </lineage>
</organism>
<reference evidence="1" key="2">
    <citation type="submission" date="2019-03" db="EMBL/GenBank/DDBJ databases">
        <authorList>
            <person name="Chen S.-C."/>
            <person name="Wu S.-Y."/>
            <person name="Lai M.-C."/>
        </authorList>
    </citation>
    <scope>NUCLEOTIDE SEQUENCE</scope>
    <source>
        <strain evidence="1">ML15</strain>
    </source>
</reference>
<proteinExistence type="predicted"/>
<dbReference type="RefSeq" id="WP_220682550.1">
    <property type="nucleotide sequence ID" value="NZ_CP037968.1"/>
</dbReference>
<dbReference type="EMBL" id="CP037968">
    <property type="protein sequence ID" value="QYZ78783.1"/>
    <property type="molecule type" value="Genomic_DNA"/>
</dbReference>
<accession>A0A8G1A1M6</accession>
<protein>
    <submittedName>
        <fullName evidence="1">Uncharacterized protein</fullName>
    </submittedName>
</protein>
<evidence type="ECO:0000313" key="2">
    <source>
        <dbReference type="Proteomes" id="UP000826709"/>
    </source>
</evidence>
<dbReference type="OrthoDB" id="104468at2157"/>
<dbReference type="KEGG" id="mfk:E2N92_04740"/>
<evidence type="ECO:0000313" key="1">
    <source>
        <dbReference type="EMBL" id="QYZ78783.1"/>
    </source>
</evidence>
<reference evidence="1" key="1">
    <citation type="journal article" date="2005" name="Int. J. Syst. Evol. Microbiol.">
        <title>Methanofollis formosanus sp. nov., isolated from a fish pond.</title>
        <authorList>
            <person name="Wu S.Y."/>
            <person name="Chen S.C."/>
            <person name="Lai M.C."/>
        </authorList>
    </citation>
    <scope>NUCLEOTIDE SEQUENCE</scope>
    <source>
        <strain evidence="1">ML15</strain>
    </source>
</reference>